<dbReference type="Gene3D" id="3.60.21.10">
    <property type="match status" value="1"/>
</dbReference>
<dbReference type="InterPro" id="IPR039331">
    <property type="entry name" value="PAPs-like"/>
</dbReference>
<evidence type="ECO:0000259" key="4">
    <source>
        <dbReference type="Pfam" id="PF00149"/>
    </source>
</evidence>
<dbReference type="InterPro" id="IPR004843">
    <property type="entry name" value="Calcineurin-like_PHP"/>
</dbReference>
<sequence length="544" mass="62771">MRLLQESQCFLFAFLLLLHVVTGEKDPVSFEESAYKIPPTGQTIPQETLDLISTSNRFYHSKYRTLCQPSQIHLSLGDRSKDINPSSTGMHLSFSIPNRITQECHPDQIQIEVQYGLVNSDVHSSFLIHEHDENVHIKQYSYTSPFATTETYDSDFQYHVAIHDLDFDSNYWYDIKVVKLSGKQLDSSSIMVPQTKRYLRREHPNKARKVFRTAPKPGSTKPVKFAIVGDLGQTYNSTTTMLNMLSSLQDEDPPTALLIAGDMSYANTIQQEWDNWFNLMEPITQKVPMMVAAGNHEIECDAKGNHLPFTAYENRFWMPNRLGDAVLKPVEERNLDDAKVWTFCATPSVFEGQYDFGNAFYSFEYGMVKTIVLSSYSKTHKGSEQYKWLKRELIKVNQDRKQTPWLVVMMHTQFYTTFKAHNDEKQTMDMKDSMEELFLQYKVNIVISGHDHAYMRTFGMYNGSRVKDGCAPVYLIVGEGGNREEHVKSYLNPKKEVWVAIRDRSVYGFGSLEVSNSTTARWTWNMGNSGGFKDDVWLQNQYHF</sequence>
<evidence type="ECO:0000313" key="6">
    <source>
        <dbReference type="EMBL" id="GFH57435.1"/>
    </source>
</evidence>
<evidence type="ECO:0008006" key="8">
    <source>
        <dbReference type="Google" id="ProtNLM"/>
    </source>
</evidence>
<feature type="domain" description="Purple acid phosphatase C-terminal" evidence="5">
    <location>
        <begin position="471"/>
        <end position="531"/>
    </location>
</feature>
<dbReference type="InterPro" id="IPR025733">
    <property type="entry name" value="PAPs_C"/>
</dbReference>
<protein>
    <recommendedName>
        <fullName evidence="8">Purple acid phosphatase</fullName>
    </recommendedName>
</protein>
<keyword evidence="2" id="KW-0325">Glycoprotein</keyword>
<keyword evidence="1 3" id="KW-0732">Signal</keyword>
<dbReference type="PANTHER" id="PTHR22953:SF153">
    <property type="entry name" value="PURPLE ACID PHOSPHATASE"/>
    <property type="match status" value="1"/>
</dbReference>
<feature type="domain" description="Calcineurin-like phosphoesterase" evidence="4">
    <location>
        <begin position="224"/>
        <end position="454"/>
    </location>
</feature>
<dbReference type="EMBL" id="BLLK01000058">
    <property type="protein sequence ID" value="GFH57435.1"/>
    <property type="molecule type" value="Genomic_DNA"/>
</dbReference>
<dbReference type="Proteomes" id="UP001054902">
    <property type="component" value="Unassembled WGS sequence"/>
</dbReference>
<dbReference type="PANTHER" id="PTHR22953">
    <property type="entry name" value="ACID PHOSPHATASE RELATED"/>
    <property type="match status" value="1"/>
</dbReference>
<evidence type="ECO:0000256" key="1">
    <source>
        <dbReference type="ARBA" id="ARBA00022729"/>
    </source>
</evidence>
<keyword evidence="7" id="KW-1185">Reference proteome</keyword>
<evidence type="ECO:0000259" key="5">
    <source>
        <dbReference type="Pfam" id="PF14008"/>
    </source>
</evidence>
<proteinExistence type="predicted"/>
<dbReference type="AlphaFoldDB" id="A0AAD3D624"/>
<accession>A0AAD3D624</accession>
<dbReference type="SUPFAM" id="SSF56300">
    <property type="entry name" value="Metallo-dependent phosphatases"/>
    <property type="match status" value="1"/>
</dbReference>
<reference evidence="6 7" key="1">
    <citation type="journal article" date="2021" name="Sci. Rep.">
        <title>The genome of the diatom Chaetoceros tenuissimus carries an ancient integrated fragment of an extant virus.</title>
        <authorList>
            <person name="Hongo Y."/>
            <person name="Kimura K."/>
            <person name="Takaki Y."/>
            <person name="Yoshida Y."/>
            <person name="Baba S."/>
            <person name="Kobayashi G."/>
            <person name="Nagasaki K."/>
            <person name="Hano T."/>
            <person name="Tomaru Y."/>
        </authorList>
    </citation>
    <scope>NUCLEOTIDE SEQUENCE [LARGE SCALE GENOMIC DNA]</scope>
    <source>
        <strain evidence="6 7">NIES-3715</strain>
    </source>
</reference>
<dbReference type="InterPro" id="IPR041792">
    <property type="entry name" value="MPP_PAP"/>
</dbReference>
<feature type="chain" id="PRO_5042107588" description="Purple acid phosphatase" evidence="3">
    <location>
        <begin position="24"/>
        <end position="544"/>
    </location>
</feature>
<comment type="caution">
    <text evidence="6">The sequence shown here is derived from an EMBL/GenBank/DDBJ whole genome shotgun (WGS) entry which is preliminary data.</text>
</comment>
<evidence type="ECO:0000313" key="7">
    <source>
        <dbReference type="Proteomes" id="UP001054902"/>
    </source>
</evidence>
<evidence type="ECO:0000256" key="2">
    <source>
        <dbReference type="ARBA" id="ARBA00023180"/>
    </source>
</evidence>
<feature type="signal peptide" evidence="3">
    <location>
        <begin position="1"/>
        <end position="23"/>
    </location>
</feature>
<evidence type="ECO:0000256" key="3">
    <source>
        <dbReference type="SAM" id="SignalP"/>
    </source>
</evidence>
<dbReference type="InterPro" id="IPR029052">
    <property type="entry name" value="Metallo-depent_PP-like"/>
</dbReference>
<dbReference type="CDD" id="cd00839">
    <property type="entry name" value="MPP_PAPs"/>
    <property type="match status" value="1"/>
</dbReference>
<dbReference type="Pfam" id="PF14008">
    <property type="entry name" value="Metallophos_C"/>
    <property type="match status" value="1"/>
</dbReference>
<organism evidence="6 7">
    <name type="scientific">Chaetoceros tenuissimus</name>
    <dbReference type="NCBI Taxonomy" id="426638"/>
    <lineage>
        <taxon>Eukaryota</taxon>
        <taxon>Sar</taxon>
        <taxon>Stramenopiles</taxon>
        <taxon>Ochrophyta</taxon>
        <taxon>Bacillariophyta</taxon>
        <taxon>Coscinodiscophyceae</taxon>
        <taxon>Chaetocerotophycidae</taxon>
        <taxon>Chaetocerotales</taxon>
        <taxon>Chaetocerotaceae</taxon>
        <taxon>Chaetoceros</taxon>
    </lineage>
</organism>
<dbReference type="Pfam" id="PF00149">
    <property type="entry name" value="Metallophos"/>
    <property type="match status" value="1"/>
</dbReference>
<name>A0AAD3D624_9STRA</name>
<gene>
    <name evidence="6" type="ORF">CTEN210_13911</name>
</gene>
<dbReference type="GO" id="GO:0003993">
    <property type="term" value="F:acid phosphatase activity"/>
    <property type="evidence" value="ECO:0007669"/>
    <property type="project" value="InterPro"/>
</dbReference>